<gene>
    <name evidence="4" type="ORF">LTR77_007113</name>
</gene>
<dbReference type="GeneID" id="89928449"/>
<organism evidence="4 5">
    <name type="scientific">Saxophila tyrrhenica</name>
    <dbReference type="NCBI Taxonomy" id="1690608"/>
    <lineage>
        <taxon>Eukaryota</taxon>
        <taxon>Fungi</taxon>
        <taxon>Dikarya</taxon>
        <taxon>Ascomycota</taxon>
        <taxon>Pezizomycotina</taxon>
        <taxon>Dothideomycetes</taxon>
        <taxon>Dothideomycetidae</taxon>
        <taxon>Mycosphaerellales</taxon>
        <taxon>Extremaceae</taxon>
        <taxon>Saxophila</taxon>
    </lineage>
</organism>
<dbReference type="AlphaFoldDB" id="A0AAV9P3N2"/>
<protein>
    <recommendedName>
        <fullName evidence="6">Kelch repeat protein</fullName>
    </recommendedName>
</protein>
<keyword evidence="1" id="KW-0677">Repeat</keyword>
<dbReference type="PANTHER" id="PTHR47435">
    <property type="entry name" value="KELCH REPEAT PROTEIN (AFU_ORTHOLOGUE AFUA_5G12780)"/>
    <property type="match status" value="1"/>
</dbReference>
<evidence type="ECO:0008006" key="6">
    <source>
        <dbReference type="Google" id="ProtNLM"/>
    </source>
</evidence>
<accession>A0AAV9P3N2</accession>
<evidence type="ECO:0000256" key="3">
    <source>
        <dbReference type="SAM" id="Phobius"/>
    </source>
</evidence>
<proteinExistence type="predicted"/>
<evidence type="ECO:0000256" key="1">
    <source>
        <dbReference type="ARBA" id="ARBA00022737"/>
    </source>
</evidence>
<keyword evidence="5" id="KW-1185">Reference proteome</keyword>
<dbReference type="InterPro" id="IPR011043">
    <property type="entry name" value="Gal_Oxase/kelch_b-propeller"/>
</dbReference>
<keyword evidence="3" id="KW-0812">Transmembrane</keyword>
<keyword evidence="3" id="KW-1133">Transmembrane helix</keyword>
<dbReference type="EMBL" id="JAVRRT010000011">
    <property type="protein sequence ID" value="KAK5167414.1"/>
    <property type="molecule type" value="Genomic_DNA"/>
</dbReference>
<name>A0AAV9P3N2_9PEZI</name>
<keyword evidence="3" id="KW-0472">Membrane</keyword>
<feature type="compositionally biased region" description="Low complexity" evidence="2">
    <location>
        <begin position="480"/>
        <end position="495"/>
    </location>
</feature>
<feature type="compositionally biased region" description="Acidic residues" evidence="2">
    <location>
        <begin position="465"/>
        <end position="479"/>
    </location>
</feature>
<evidence type="ECO:0000256" key="2">
    <source>
        <dbReference type="SAM" id="MobiDB-lite"/>
    </source>
</evidence>
<evidence type="ECO:0000313" key="4">
    <source>
        <dbReference type="EMBL" id="KAK5167414.1"/>
    </source>
</evidence>
<evidence type="ECO:0000313" key="5">
    <source>
        <dbReference type="Proteomes" id="UP001337655"/>
    </source>
</evidence>
<sequence>MYALLALVAARNSRCDGHELPTQVTRRLVARDTTQYHHRGFHNSIVAGNYLYIDGGELTTWNGSGDGLQASNPQDEGDIVTATDLSSSWTNSSVTINKIRKSAPVLNNEALWLDASGDTFYAYDGGLSMGDPNWLDIEVPSNALWQFTPRGDAGRWSQVPFDPSSNFSALSRVTVGNYAYGNGLGFSLGGQQNYATFHYEDFDNPYEDSMLAPGLVMYNFTSQEWFNFSSEDYSYSGFAGSGMAHFVPIFGTDGLLLSFGGWSNEDHQLLSLQYASMYDPMTQQWQRQMTTGNIPHETQNGCVVGVEGDDGTYEIFLYGGQVKDDVSSTVSNGAVYVLSLPSFHWTKQDAPTKLGRWMHSCNVVANRQMVVVGGITVRPKDSTDAFTVSGGSPDPWDNGLGIFDLTDMEWKSQYDAAAGTYVTPQAVKQYIQRNGKYPAKWANVETASWFTKRIAASAASSSSDGGDDADSNDDSDNDSNDSNTDASNSDASNNDISKDDSNSDSSSTNTGAIAGGVVGGVLGAALIAGIIFFVLRRRRRQKLDVAHEKDGTSVTTDAKYGAGSGPRAELSGENPLVELPAYREEYKPELGGRPMKN</sequence>
<reference evidence="4 5" key="1">
    <citation type="submission" date="2023-08" db="EMBL/GenBank/DDBJ databases">
        <title>Black Yeasts Isolated from many extreme environments.</title>
        <authorList>
            <person name="Coleine C."/>
            <person name="Stajich J.E."/>
            <person name="Selbmann L."/>
        </authorList>
    </citation>
    <scope>NUCLEOTIDE SEQUENCE [LARGE SCALE GENOMIC DNA]</scope>
    <source>
        <strain evidence="4 5">CCFEE 5935</strain>
    </source>
</reference>
<dbReference type="RefSeq" id="XP_064657120.1">
    <property type="nucleotide sequence ID" value="XM_064804350.1"/>
</dbReference>
<dbReference type="Gene3D" id="1.20.5.510">
    <property type="entry name" value="Single helix bin"/>
    <property type="match status" value="1"/>
</dbReference>
<dbReference type="PANTHER" id="PTHR47435:SF4">
    <property type="entry name" value="KELCH REPEAT PROTEIN (AFU_ORTHOLOGUE AFUA_5G12780)"/>
    <property type="match status" value="1"/>
</dbReference>
<comment type="caution">
    <text evidence="4">The sequence shown here is derived from an EMBL/GenBank/DDBJ whole genome shotgun (WGS) entry which is preliminary data.</text>
</comment>
<feature type="region of interest" description="Disordered" evidence="2">
    <location>
        <begin position="459"/>
        <end position="508"/>
    </location>
</feature>
<dbReference type="Proteomes" id="UP001337655">
    <property type="component" value="Unassembled WGS sequence"/>
</dbReference>
<feature type="transmembrane region" description="Helical" evidence="3">
    <location>
        <begin position="512"/>
        <end position="535"/>
    </location>
</feature>
<dbReference type="SUPFAM" id="SSF50965">
    <property type="entry name" value="Galactose oxidase, central domain"/>
    <property type="match status" value="1"/>
</dbReference>